<dbReference type="CDD" id="cd05918">
    <property type="entry name" value="A_NRPS_SidN3_like"/>
    <property type="match status" value="1"/>
</dbReference>
<dbReference type="SUPFAM" id="SSF56801">
    <property type="entry name" value="Acetyl-CoA synthetase-like"/>
    <property type="match status" value="1"/>
</dbReference>
<dbReference type="InterPro" id="IPR010071">
    <property type="entry name" value="AA_adenyl_dom"/>
</dbReference>
<dbReference type="GO" id="GO:0043041">
    <property type="term" value="P:amino acid activation for nonribosomal peptide biosynthetic process"/>
    <property type="evidence" value="ECO:0007669"/>
    <property type="project" value="TreeGrafter"/>
</dbReference>
<name>A0A6A6AYD4_9PEZI</name>
<organism evidence="5 6">
    <name type="scientific">Aplosporella prunicola CBS 121167</name>
    <dbReference type="NCBI Taxonomy" id="1176127"/>
    <lineage>
        <taxon>Eukaryota</taxon>
        <taxon>Fungi</taxon>
        <taxon>Dikarya</taxon>
        <taxon>Ascomycota</taxon>
        <taxon>Pezizomycotina</taxon>
        <taxon>Dothideomycetes</taxon>
        <taxon>Dothideomycetes incertae sedis</taxon>
        <taxon>Botryosphaeriales</taxon>
        <taxon>Aplosporellaceae</taxon>
        <taxon>Aplosporella</taxon>
    </lineage>
</organism>
<gene>
    <name evidence="5" type="ORF">K452DRAFT_237917</name>
</gene>
<dbReference type="NCBIfam" id="TIGR01733">
    <property type="entry name" value="AA-adenyl-dom"/>
    <property type="match status" value="1"/>
</dbReference>
<dbReference type="GO" id="GO:0005737">
    <property type="term" value="C:cytoplasm"/>
    <property type="evidence" value="ECO:0007669"/>
    <property type="project" value="TreeGrafter"/>
</dbReference>
<dbReference type="GO" id="GO:0044550">
    <property type="term" value="P:secondary metabolite biosynthetic process"/>
    <property type="evidence" value="ECO:0007669"/>
    <property type="project" value="TreeGrafter"/>
</dbReference>
<dbReference type="OrthoDB" id="3944814at2759"/>
<dbReference type="Gene3D" id="3.40.50.12780">
    <property type="entry name" value="N-terminal domain of ligase-like"/>
    <property type="match status" value="1"/>
</dbReference>
<evidence type="ECO:0000313" key="5">
    <source>
        <dbReference type="EMBL" id="KAF2136193.1"/>
    </source>
</evidence>
<feature type="domain" description="Condensation" evidence="4">
    <location>
        <begin position="33"/>
        <end position="441"/>
    </location>
</feature>
<dbReference type="GeneID" id="54295126"/>
<dbReference type="AlphaFoldDB" id="A0A6A6AYD4"/>
<dbReference type="EMBL" id="ML995530">
    <property type="protein sequence ID" value="KAF2136193.1"/>
    <property type="molecule type" value="Genomic_DNA"/>
</dbReference>
<dbReference type="InterPro" id="IPR001242">
    <property type="entry name" value="Condensation_dom"/>
</dbReference>
<dbReference type="PANTHER" id="PTHR45527:SF12">
    <property type="entry name" value="NONRIBOSOMAL PEPTIDE SYNTHETASE IVOA"/>
    <property type="match status" value="1"/>
</dbReference>
<sequence length="971" mass="106776">MAPHALMSRDEVDETILAEVAEACKLPTAQIEDVYACTPQQLDQIAETRSEMFQIVLSFSLAADIDRWCEAVRQVVSLNSVLRTRIVHCRLGIVQVVTSEEHVTERRSGDVEEYLRNEERLGFGVPLFRSVFIGRTFVATMHHAVMDYWSLITFLSEDVAGFYLGHPPKKHPPFKDFVTHCMSIDEPAAKSFWASRFKGAPAIFPRVDPDFPTNPSREDKRKITLKRIGNGPSPSHIPWFAEAAWALTAATYADSESVAYGLVLSGRSSSPSGVETTLGPTVVEVPVQVNLQRKMTVERLIKDRATSLRQLTTNSDFLQYGTPRISAVSEAAQTASRFQSLFNIIPPQPISLPTTEEESQSVRLERVNYQARGSFSLMPICRILDGEVSLETKYDPAVICDRQLHRILNQFEHTLQSLIEAPLPTKLEKLHLLNSHDRSEILSWNASVPEITEKCVHEIFSAQARAQPEAVAVEASDGSASYAEMDQMSDRLAHELRRMGVSPGKIVAFIFEKSLWTIVAILGTLKAGGVCVPIDKDASYDRKAATFSKVNTKAVLTSSAQYAISVGLAPNVFAVNLESISKLPDAAGLLDDRPISPEDLAYISFTSGSTGSPKSVMLEHRSLVSKLVSLAQRLDWKPDCRMLQLGAHVSNSSIYEIFGALLFGGCLCIPLEEVQPSNLPDFIKSARVNWALLPPSVLRTMTPSEVPGLKSLLSIGEQVEAEASETWGEALRFFNGWGACEASIVNTVADLTPRIPYPDSIGTPVGCAVWIVNPRNVHELVPIGSVGELLIEGPGVAKGYLDDHAKTAASFVPPPVWSSSCPRDCTGFYRSGDLARYNPDGSISFIGRLDNRVKISGQTVQLEEVESAIASCSEVKDVVALTKIAAGRTQLVAIVCLADPQLPRRVVLQELSGAYEKVANERLDAVRTYARSKLSVDKTPTLWVAVEQLPRTTSQKLDRAAVREWLKTLRR</sequence>
<evidence type="ECO:0008006" key="7">
    <source>
        <dbReference type="Google" id="ProtNLM"/>
    </source>
</evidence>
<dbReference type="GO" id="GO:0003824">
    <property type="term" value="F:catalytic activity"/>
    <property type="evidence" value="ECO:0007669"/>
    <property type="project" value="InterPro"/>
</dbReference>
<dbReference type="Pfam" id="PF00668">
    <property type="entry name" value="Condensation"/>
    <property type="match status" value="1"/>
</dbReference>
<dbReference type="PROSITE" id="PS00455">
    <property type="entry name" value="AMP_BINDING"/>
    <property type="match status" value="1"/>
</dbReference>
<keyword evidence="6" id="KW-1185">Reference proteome</keyword>
<dbReference type="Gene3D" id="3.30.559.30">
    <property type="entry name" value="Nonribosomal peptide synthetase, condensation domain"/>
    <property type="match status" value="1"/>
</dbReference>
<keyword evidence="2" id="KW-0597">Phosphoprotein</keyword>
<dbReference type="SUPFAM" id="SSF52777">
    <property type="entry name" value="CoA-dependent acyltransferases"/>
    <property type="match status" value="2"/>
</dbReference>
<dbReference type="Proteomes" id="UP000799438">
    <property type="component" value="Unassembled WGS sequence"/>
</dbReference>
<evidence type="ECO:0000256" key="2">
    <source>
        <dbReference type="ARBA" id="ARBA00022553"/>
    </source>
</evidence>
<feature type="domain" description="AMP-dependent synthetase/ligase" evidence="3">
    <location>
        <begin position="460"/>
        <end position="801"/>
    </location>
</feature>
<proteinExistence type="predicted"/>
<evidence type="ECO:0000259" key="3">
    <source>
        <dbReference type="Pfam" id="PF00501"/>
    </source>
</evidence>
<keyword evidence="1" id="KW-0596">Phosphopantetheine</keyword>
<dbReference type="InterPro" id="IPR045851">
    <property type="entry name" value="AMP-bd_C_sf"/>
</dbReference>
<evidence type="ECO:0000313" key="6">
    <source>
        <dbReference type="Proteomes" id="UP000799438"/>
    </source>
</evidence>
<evidence type="ECO:0000256" key="1">
    <source>
        <dbReference type="ARBA" id="ARBA00022450"/>
    </source>
</evidence>
<dbReference type="GO" id="GO:0031177">
    <property type="term" value="F:phosphopantetheine binding"/>
    <property type="evidence" value="ECO:0007669"/>
    <property type="project" value="TreeGrafter"/>
</dbReference>
<evidence type="ECO:0000259" key="4">
    <source>
        <dbReference type="Pfam" id="PF00668"/>
    </source>
</evidence>
<reference evidence="5" key="1">
    <citation type="journal article" date="2020" name="Stud. Mycol.">
        <title>101 Dothideomycetes genomes: a test case for predicting lifestyles and emergence of pathogens.</title>
        <authorList>
            <person name="Haridas S."/>
            <person name="Albert R."/>
            <person name="Binder M."/>
            <person name="Bloem J."/>
            <person name="Labutti K."/>
            <person name="Salamov A."/>
            <person name="Andreopoulos B."/>
            <person name="Baker S."/>
            <person name="Barry K."/>
            <person name="Bills G."/>
            <person name="Bluhm B."/>
            <person name="Cannon C."/>
            <person name="Castanera R."/>
            <person name="Culley D."/>
            <person name="Daum C."/>
            <person name="Ezra D."/>
            <person name="Gonzalez J."/>
            <person name="Henrissat B."/>
            <person name="Kuo A."/>
            <person name="Liang C."/>
            <person name="Lipzen A."/>
            <person name="Lutzoni F."/>
            <person name="Magnuson J."/>
            <person name="Mondo S."/>
            <person name="Nolan M."/>
            <person name="Ohm R."/>
            <person name="Pangilinan J."/>
            <person name="Park H.-J."/>
            <person name="Ramirez L."/>
            <person name="Alfaro M."/>
            <person name="Sun H."/>
            <person name="Tritt A."/>
            <person name="Yoshinaga Y."/>
            <person name="Zwiers L.-H."/>
            <person name="Turgeon B."/>
            <person name="Goodwin S."/>
            <person name="Spatafora J."/>
            <person name="Crous P."/>
            <person name="Grigoriev I."/>
        </authorList>
    </citation>
    <scope>NUCLEOTIDE SEQUENCE</scope>
    <source>
        <strain evidence="5">CBS 121167</strain>
    </source>
</reference>
<dbReference type="InterPro" id="IPR023213">
    <property type="entry name" value="CAT-like_dom_sf"/>
</dbReference>
<accession>A0A6A6AYD4</accession>
<dbReference type="RefSeq" id="XP_033391911.1">
    <property type="nucleotide sequence ID" value="XM_033537630.1"/>
</dbReference>
<dbReference type="InterPro" id="IPR020845">
    <property type="entry name" value="AMP-binding_CS"/>
</dbReference>
<dbReference type="Gene3D" id="3.30.559.10">
    <property type="entry name" value="Chloramphenicol acetyltransferase-like domain"/>
    <property type="match status" value="1"/>
</dbReference>
<dbReference type="Gene3D" id="3.30.300.30">
    <property type="match status" value="1"/>
</dbReference>
<protein>
    <recommendedName>
        <fullName evidence="7">AMP-dependent synthetase/ligase domain-containing protein</fullName>
    </recommendedName>
</protein>
<dbReference type="InterPro" id="IPR042099">
    <property type="entry name" value="ANL_N_sf"/>
</dbReference>
<dbReference type="InterPro" id="IPR000873">
    <property type="entry name" value="AMP-dep_synth/lig_dom"/>
</dbReference>
<dbReference type="PANTHER" id="PTHR45527">
    <property type="entry name" value="NONRIBOSOMAL PEPTIDE SYNTHETASE"/>
    <property type="match status" value="1"/>
</dbReference>
<dbReference type="Pfam" id="PF00501">
    <property type="entry name" value="AMP-binding"/>
    <property type="match status" value="1"/>
</dbReference>